<reference evidence="8 9" key="1">
    <citation type="journal article" date="2025" name="Microbiol. Resour. Announc.">
        <title>Draft genome sequences for Neonectria magnoliae and Neonectria punicea, canker pathogens of Liriodendron tulipifera and Acer saccharum in West Virginia.</title>
        <authorList>
            <person name="Petronek H.M."/>
            <person name="Kasson M.T."/>
            <person name="Metheny A.M."/>
            <person name="Stauder C.M."/>
            <person name="Lovett B."/>
            <person name="Lynch S.C."/>
            <person name="Garnas J.R."/>
            <person name="Kasson L.R."/>
            <person name="Stajich J.E."/>
        </authorList>
    </citation>
    <scope>NUCLEOTIDE SEQUENCE [LARGE SCALE GENOMIC DNA]</scope>
    <source>
        <strain evidence="8 9">NRRL 64653</strain>
    </source>
</reference>
<evidence type="ECO:0008006" key="10">
    <source>
        <dbReference type="Google" id="ProtNLM"/>
    </source>
</evidence>
<dbReference type="SMART" id="SM00248">
    <property type="entry name" value="ANK"/>
    <property type="match status" value="8"/>
</dbReference>
<evidence type="ECO:0000256" key="1">
    <source>
        <dbReference type="ARBA" id="ARBA00022737"/>
    </source>
</evidence>
<evidence type="ECO:0000313" key="9">
    <source>
        <dbReference type="Proteomes" id="UP001498476"/>
    </source>
</evidence>
<dbReference type="Pfam" id="PF00023">
    <property type="entry name" value="Ank"/>
    <property type="match status" value="2"/>
</dbReference>
<dbReference type="Pfam" id="PF13637">
    <property type="entry name" value="Ank_4"/>
    <property type="match status" value="1"/>
</dbReference>
<comment type="caution">
    <text evidence="8">The sequence shown here is derived from an EMBL/GenBank/DDBJ whole genome shotgun (WGS) entry which is preliminary data.</text>
</comment>
<dbReference type="SUPFAM" id="SSF48403">
    <property type="entry name" value="Ankyrin repeat"/>
    <property type="match status" value="1"/>
</dbReference>
<evidence type="ECO:0000256" key="3">
    <source>
        <dbReference type="PROSITE-ProRule" id="PRU00023"/>
    </source>
</evidence>
<evidence type="ECO:0000259" key="5">
    <source>
        <dbReference type="Pfam" id="PF17106"/>
    </source>
</evidence>
<feature type="repeat" description="ANK" evidence="3">
    <location>
        <begin position="704"/>
        <end position="737"/>
    </location>
</feature>
<evidence type="ECO:0000256" key="4">
    <source>
        <dbReference type="SAM" id="MobiDB-lite"/>
    </source>
</evidence>
<dbReference type="InterPro" id="IPR036770">
    <property type="entry name" value="Ankyrin_rpt-contain_sf"/>
</dbReference>
<dbReference type="Pfam" id="PF12796">
    <property type="entry name" value="Ank_2"/>
    <property type="match status" value="2"/>
</dbReference>
<dbReference type="PROSITE" id="PS50297">
    <property type="entry name" value="ANK_REP_REGION"/>
    <property type="match status" value="5"/>
</dbReference>
<keyword evidence="1" id="KW-0677">Repeat</keyword>
<evidence type="ECO:0000259" key="7">
    <source>
        <dbReference type="Pfam" id="PF24883"/>
    </source>
</evidence>
<feature type="domain" description="Nephrocystin 3-like N-terminal" evidence="7">
    <location>
        <begin position="127"/>
        <end position="250"/>
    </location>
</feature>
<dbReference type="InterPro" id="IPR002110">
    <property type="entry name" value="Ankyrin_rpt"/>
</dbReference>
<feature type="repeat" description="ANK" evidence="3">
    <location>
        <begin position="670"/>
        <end position="692"/>
    </location>
</feature>
<feature type="repeat" description="ANK" evidence="3">
    <location>
        <begin position="596"/>
        <end position="629"/>
    </location>
</feature>
<gene>
    <name evidence="8" type="ORF">QQX98_012867</name>
</gene>
<dbReference type="Proteomes" id="UP001498476">
    <property type="component" value="Unassembled WGS sequence"/>
</dbReference>
<feature type="domain" description="GPI inositol-deacylase winged helix" evidence="6">
    <location>
        <begin position="341"/>
        <end position="445"/>
    </location>
</feature>
<dbReference type="InterPro" id="IPR031353">
    <property type="entry name" value="NACHT_sigma"/>
</dbReference>
<sequence>MADRIPGSTFHKDGDGDQYNVLEGTQNNSAGDGTQFPGAVFHDKVYIVFAYNRWAFRKWRVGLRTSIPPPREHASGYLNTRLLQNGPIAIEACSGSRGNLALGSRRCYDTLSKGSRQILFTTGNAITLSFFFHGRGVELQRTPLGLFRSLLHQLLSRIPNVLPDLVDTFGRNLKERGEPGEKWQWHLNELRDFFRSSLPKVLESSPIWLFVDALDECGEENAVELVREFKTLLQKLPSTGSKARICFTSRHYPIVYSDYGLDICLENENKQDISTYVQVRLEPSIPATIQEMITRRASGVFMWARLVLDRILALERKGLGWKMIQEEIDKIPPDLDDLYQQLLQRMDNKETSLRLVQWICFATRPLSLDELRWAMVLDAGIVDNNHLHQPQSLQGCQDADDGTCNYERRIQTLSCGLAEVITSSDSQTVQFIHQSVKDYFIEKGMSTLDSMLRSVEIETSQSDMVGPVHYRMSRICIRYLALKEIGQSISNKRDGIRSEFPFLHYAATSWVAHAKESETRNIPQDDLLDYFSWPSEELVQLWVRVYRMLDLYSDDFPPEGTSMMHLVSRYQLIGPLRMILRRANQVGTDIDTRDSSGRTPLSWAAGNGHEAVVERLLATSKAGVDAKDNGWGWALLLWANRNLRNVLAKLAIVKRLLPKVKVDIDAKDNYSQTPLSWAARNGHETVVKLLLDIRKVDVDARDYYGQTPLSWAARNGHKAVLEQLLATGQVDVDAEDDEYGQTPLSWAAENGHKAVVERLLATGQVDVDAKDDEYGQTPLSWAAENGHKAVVKLLLDTGEVYVDAKDKCGQSPLSWAARNGHKAVLEQLLATDKVDVDAKDNIYGWTPLCWAAWNGREAMVERLLATGQVDVDAKDNVGRTPLSNAAMRGHETVVEALLGHSSVTSDQADHYGSTPLSIA</sequence>
<organism evidence="8 9">
    <name type="scientific">Neonectria punicea</name>
    <dbReference type="NCBI Taxonomy" id="979145"/>
    <lineage>
        <taxon>Eukaryota</taxon>
        <taxon>Fungi</taxon>
        <taxon>Dikarya</taxon>
        <taxon>Ascomycota</taxon>
        <taxon>Pezizomycotina</taxon>
        <taxon>Sordariomycetes</taxon>
        <taxon>Hypocreomycetidae</taxon>
        <taxon>Hypocreales</taxon>
        <taxon>Nectriaceae</taxon>
        <taxon>Neonectria</taxon>
    </lineage>
</organism>
<feature type="repeat" description="ANK" evidence="3">
    <location>
        <begin position="808"/>
        <end position="841"/>
    </location>
</feature>
<feature type="domain" description="NACHT-NTPase sigma" evidence="5">
    <location>
        <begin position="8"/>
        <end position="47"/>
    </location>
</feature>
<name>A0ABR1GHR3_9HYPO</name>
<dbReference type="InterPro" id="IPR056884">
    <property type="entry name" value="NPHP3-like_N"/>
</dbReference>
<protein>
    <recommendedName>
        <fullName evidence="10">NACHT domain-containing protein</fullName>
    </recommendedName>
</protein>
<feature type="repeat" description="ANK" evidence="3">
    <location>
        <begin position="739"/>
        <end position="772"/>
    </location>
</feature>
<dbReference type="PANTHER" id="PTHR24193">
    <property type="entry name" value="ANKYRIN REPEAT PROTEIN"/>
    <property type="match status" value="1"/>
</dbReference>
<dbReference type="InterPro" id="IPR050663">
    <property type="entry name" value="Ankyrin-SOCS_Box"/>
</dbReference>
<dbReference type="Pfam" id="PF24883">
    <property type="entry name" value="NPHP3_N"/>
    <property type="match status" value="1"/>
</dbReference>
<proteinExistence type="predicted"/>
<dbReference type="Pfam" id="PF22939">
    <property type="entry name" value="WHD_GPIID"/>
    <property type="match status" value="1"/>
</dbReference>
<dbReference type="EMBL" id="JAZAVJ010000438">
    <property type="protein sequence ID" value="KAK7397766.1"/>
    <property type="molecule type" value="Genomic_DNA"/>
</dbReference>
<dbReference type="PANTHER" id="PTHR24193:SF121">
    <property type="entry name" value="ADA2A-CONTAINING COMPLEX COMPONENT 3, ISOFORM D"/>
    <property type="match status" value="1"/>
</dbReference>
<feature type="non-terminal residue" evidence="8">
    <location>
        <position position="919"/>
    </location>
</feature>
<accession>A0ABR1GHR3</accession>
<evidence type="ECO:0000313" key="8">
    <source>
        <dbReference type="EMBL" id="KAK7397766.1"/>
    </source>
</evidence>
<feature type="repeat" description="ANK" evidence="3">
    <location>
        <begin position="774"/>
        <end position="798"/>
    </location>
</feature>
<dbReference type="Pfam" id="PF17106">
    <property type="entry name" value="NACHT_sigma"/>
    <property type="match status" value="1"/>
</dbReference>
<keyword evidence="9" id="KW-1185">Reference proteome</keyword>
<feature type="region of interest" description="Disordered" evidence="4">
    <location>
        <begin position="1"/>
        <end position="30"/>
    </location>
</feature>
<dbReference type="InterPro" id="IPR054471">
    <property type="entry name" value="GPIID_WHD"/>
</dbReference>
<evidence type="ECO:0000259" key="6">
    <source>
        <dbReference type="Pfam" id="PF22939"/>
    </source>
</evidence>
<dbReference type="Gene3D" id="1.25.40.20">
    <property type="entry name" value="Ankyrin repeat-containing domain"/>
    <property type="match status" value="4"/>
</dbReference>
<dbReference type="PROSITE" id="PS50088">
    <property type="entry name" value="ANK_REPEAT"/>
    <property type="match status" value="6"/>
</dbReference>
<evidence type="ECO:0000256" key="2">
    <source>
        <dbReference type="ARBA" id="ARBA00023043"/>
    </source>
</evidence>
<keyword evidence="2 3" id="KW-0040">ANK repeat</keyword>